<comment type="caution">
    <text evidence="9">The sequence shown here is derived from an EMBL/GenBank/DDBJ whole genome shotgun (WGS) entry which is preliminary data.</text>
</comment>
<organism evidence="9 10">
    <name type="scientific">Diceros bicornis minor</name>
    <name type="common">South-central black rhinoceros</name>
    <dbReference type="NCBI Taxonomy" id="77932"/>
    <lineage>
        <taxon>Eukaryota</taxon>
        <taxon>Metazoa</taxon>
        <taxon>Chordata</taxon>
        <taxon>Craniata</taxon>
        <taxon>Vertebrata</taxon>
        <taxon>Euteleostomi</taxon>
        <taxon>Mammalia</taxon>
        <taxon>Eutheria</taxon>
        <taxon>Laurasiatheria</taxon>
        <taxon>Perissodactyla</taxon>
        <taxon>Rhinocerotidae</taxon>
        <taxon>Diceros</taxon>
    </lineage>
</organism>
<evidence type="ECO:0000256" key="5">
    <source>
        <dbReference type="ARBA" id="ARBA00023134"/>
    </source>
</evidence>
<dbReference type="GO" id="GO:0005525">
    <property type="term" value="F:GTP binding"/>
    <property type="evidence" value="ECO:0007669"/>
    <property type="project" value="UniProtKB-KW"/>
</dbReference>
<evidence type="ECO:0000259" key="8">
    <source>
        <dbReference type="Pfam" id="PF03953"/>
    </source>
</evidence>
<evidence type="ECO:0000256" key="2">
    <source>
        <dbReference type="ARBA" id="ARBA00022701"/>
    </source>
</evidence>
<dbReference type="GO" id="GO:0005874">
    <property type="term" value="C:microtubule"/>
    <property type="evidence" value="ECO:0007669"/>
    <property type="project" value="UniProtKB-KW"/>
</dbReference>
<comment type="similarity">
    <text evidence="1">Belongs to the tubulin family.</text>
</comment>
<evidence type="ECO:0000256" key="6">
    <source>
        <dbReference type="ARBA" id="ARBA00049117"/>
    </source>
</evidence>
<name>A0A7J7EIJ5_DICBM</name>
<dbReference type="Gene3D" id="3.30.1330.20">
    <property type="entry name" value="Tubulin/FtsZ, C-terminal domain"/>
    <property type="match status" value="1"/>
</dbReference>
<dbReference type="GO" id="GO:0007017">
    <property type="term" value="P:microtubule-based process"/>
    <property type="evidence" value="ECO:0007669"/>
    <property type="project" value="InterPro"/>
</dbReference>
<feature type="region of interest" description="Disordered" evidence="7">
    <location>
        <begin position="46"/>
        <end position="65"/>
    </location>
</feature>
<dbReference type="GO" id="GO:0005200">
    <property type="term" value="F:structural constituent of cytoskeleton"/>
    <property type="evidence" value="ECO:0007669"/>
    <property type="project" value="InterPro"/>
</dbReference>
<evidence type="ECO:0000256" key="4">
    <source>
        <dbReference type="ARBA" id="ARBA00022801"/>
    </source>
</evidence>
<keyword evidence="3" id="KW-0547">Nucleotide-binding</keyword>
<dbReference type="Proteomes" id="UP000551758">
    <property type="component" value="Unassembled WGS sequence"/>
</dbReference>
<keyword evidence="4" id="KW-0378">Hydrolase</keyword>
<dbReference type="EMBL" id="JACDTQ010002833">
    <property type="protein sequence ID" value="KAF5915620.1"/>
    <property type="molecule type" value="Genomic_DNA"/>
</dbReference>
<dbReference type="PANTHER" id="PTHR11588">
    <property type="entry name" value="TUBULIN"/>
    <property type="match status" value="1"/>
</dbReference>
<dbReference type="Pfam" id="PF03953">
    <property type="entry name" value="Tubulin_C"/>
    <property type="match status" value="1"/>
</dbReference>
<sequence>MASCMLYRGDVVLKDVNMAMATIKTKRTIQFVNWCPTGFEVGINYQPPPSSPGETRPWCSGPCAY</sequence>
<evidence type="ECO:0000256" key="3">
    <source>
        <dbReference type="ARBA" id="ARBA00022741"/>
    </source>
</evidence>
<dbReference type="PRINTS" id="PR01162">
    <property type="entry name" value="ALPHATUBULIN"/>
</dbReference>
<evidence type="ECO:0000256" key="7">
    <source>
        <dbReference type="SAM" id="MobiDB-lite"/>
    </source>
</evidence>
<keyword evidence="2" id="KW-0493">Microtubule</keyword>
<dbReference type="GO" id="GO:0016787">
    <property type="term" value="F:hydrolase activity"/>
    <property type="evidence" value="ECO:0007669"/>
    <property type="project" value="UniProtKB-KW"/>
</dbReference>
<comment type="catalytic activity">
    <reaction evidence="6">
        <text>GTP + H2O = GDP + phosphate + H(+)</text>
        <dbReference type="Rhea" id="RHEA:19669"/>
        <dbReference type="ChEBI" id="CHEBI:15377"/>
        <dbReference type="ChEBI" id="CHEBI:15378"/>
        <dbReference type="ChEBI" id="CHEBI:37565"/>
        <dbReference type="ChEBI" id="CHEBI:43474"/>
        <dbReference type="ChEBI" id="CHEBI:58189"/>
    </reaction>
    <physiologicalReaction direction="left-to-right" evidence="6">
        <dbReference type="Rhea" id="RHEA:19670"/>
    </physiologicalReaction>
</comment>
<keyword evidence="10" id="KW-1185">Reference proteome</keyword>
<evidence type="ECO:0000313" key="9">
    <source>
        <dbReference type="EMBL" id="KAF5915620.1"/>
    </source>
</evidence>
<evidence type="ECO:0000256" key="1">
    <source>
        <dbReference type="ARBA" id="ARBA00009636"/>
    </source>
</evidence>
<accession>A0A7J7EIJ5</accession>
<proteinExistence type="inferred from homology"/>
<reference evidence="9 10" key="1">
    <citation type="journal article" date="2020" name="Mol. Biol. Evol.">
        <title>Interspecific Gene Flow and the Evolution of Specialization in Black and White Rhinoceros.</title>
        <authorList>
            <person name="Moodley Y."/>
            <person name="Westbury M.V."/>
            <person name="Russo I.M."/>
            <person name="Gopalakrishnan S."/>
            <person name="Rakotoarivelo A."/>
            <person name="Olsen R.A."/>
            <person name="Prost S."/>
            <person name="Tunstall T."/>
            <person name="Ryder O.A."/>
            <person name="Dalen L."/>
            <person name="Bruford M.W."/>
        </authorList>
    </citation>
    <scope>NUCLEOTIDE SEQUENCE [LARGE SCALE GENOMIC DNA]</scope>
    <source>
        <strain evidence="9">SBR-YM</strain>
        <tissue evidence="9">Skin</tissue>
    </source>
</reference>
<dbReference type="InterPro" id="IPR037103">
    <property type="entry name" value="Tubulin/FtsZ-like_C"/>
</dbReference>
<gene>
    <name evidence="9" type="ORF">HPG69_015240</name>
</gene>
<dbReference type="InterPro" id="IPR002452">
    <property type="entry name" value="Alpha_tubulin"/>
</dbReference>
<dbReference type="InterPro" id="IPR008280">
    <property type="entry name" value="Tub_FtsZ_C"/>
</dbReference>
<keyword evidence="5" id="KW-0342">GTP-binding</keyword>
<protein>
    <recommendedName>
        <fullName evidence="8">Tubulin/FtsZ 2-layer sandwich domain-containing protein</fullName>
    </recommendedName>
</protein>
<dbReference type="InterPro" id="IPR000217">
    <property type="entry name" value="Tubulin"/>
</dbReference>
<evidence type="ECO:0000313" key="10">
    <source>
        <dbReference type="Proteomes" id="UP000551758"/>
    </source>
</evidence>
<feature type="domain" description="Tubulin/FtsZ 2-layer sandwich" evidence="8">
    <location>
        <begin position="1"/>
        <end position="56"/>
    </location>
</feature>
<dbReference type="SUPFAM" id="SSF55307">
    <property type="entry name" value="Tubulin C-terminal domain-like"/>
    <property type="match status" value="1"/>
</dbReference>
<dbReference type="InterPro" id="IPR018316">
    <property type="entry name" value="Tubulin/FtsZ_2-layer-sand-dom"/>
</dbReference>
<dbReference type="AlphaFoldDB" id="A0A7J7EIJ5"/>